<evidence type="ECO:0000313" key="4">
    <source>
        <dbReference type="Proteomes" id="UP001162162"/>
    </source>
</evidence>
<protein>
    <recommendedName>
        <fullName evidence="2">MPN domain-containing protein</fullName>
    </recommendedName>
</protein>
<evidence type="ECO:0000256" key="1">
    <source>
        <dbReference type="ARBA" id="ARBA00007461"/>
    </source>
</evidence>
<sequence>MASIKFSGKAFCKMLLHALKYPHCSVNGVLLAKTSSINSKEIEFVDAIPLFHISINLTPMAEIALMQIDEFASKRGLTIAGYYVAPENHLKDNSLEKVHHRIADKIAFNCNSSYLVIVKGTNTSIHMGKVALKVAQHVDGSYKLCEKPSISFGTDDSINACITLLQSTAYNKLIDFDNHLDNLSLDWTNSDLNKEIECLL</sequence>
<reference evidence="3" key="1">
    <citation type="journal article" date="2023" name="Insect Mol. Biol.">
        <title>Genome sequencing provides insights into the evolution of gene families encoding plant cell wall-degrading enzymes in longhorned beetles.</title>
        <authorList>
            <person name="Shin N.R."/>
            <person name="Okamura Y."/>
            <person name="Kirsch R."/>
            <person name="Pauchet Y."/>
        </authorList>
    </citation>
    <scope>NUCLEOTIDE SEQUENCE</scope>
    <source>
        <strain evidence="3">AMC_N1</strain>
    </source>
</reference>
<organism evidence="3 4">
    <name type="scientific">Aromia moschata</name>
    <dbReference type="NCBI Taxonomy" id="1265417"/>
    <lineage>
        <taxon>Eukaryota</taxon>
        <taxon>Metazoa</taxon>
        <taxon>Ecdysozoa</taxon>
        <taxon>Arthropoda</taxon>
        <taxon>Hexapoda</taxon>
        <taxon>Insecta</taxon>
        <taxon>Pterygota</taxon>
        <taxon>Neoptera</taxon>
        <taxon>Endopterygota</taxon>
        <taxon>Coleoptera</taxon>
        <taxon>Polyphaga</taxon>
        <taxon>Cucujiformia</taxon>
        <taxon>Chrysomeloidea</taxon>
        <taxon>Cerambycidae</taxon>
        <taxon>Cerambycinae</taxon>
        <taxon>Callichromatini</taxon>
        <taxon>Aromia</taxon>
    </lineage>
</organism>
<dbReference type="GO" id="GO:0072546">
    <property type="term" value="C:EMC complex"/>
    <property type="evidence" value="ECO:0007669"/>
    <property type="project" value="InterPro"/>
</dbReference>
<feature type="domain" description="MPN" evidence="2">
    <location>
        <begin position="4"/>
        <end position="138"/>
    </location>
</feature>
<gene>
    <name evidence="3" type="ORF">NQ318_023477</name>
</gene>
<dbReference type="CDD" id="cd08060">
    <property type="entry name" value="MPN_UPF0172"/>
    <property type="match status" value="1"/>
</dbReference>
<accession>A0AAV8YPC3</accession>
<name>A0AAV8YPC3_9CUCU</name>
<proteinExistence type="inferred from homology"/>
<dbReference type="InterPro" id="IPR005366">
    <property type="entry name" value="EMC8/9"/>
</dbReference>
<dbReference type="Pfam" id="PF03665">
    <property type="entry name" value="UPF0172"/>
    <property type="match status" value="1"/>
</dbReference>
<dbReference type="EMBL" id="JAPWTK010000056">
    <property type="protein sequence ID" value="KAJ8953361.1"/>
    <property type="molecule type" value="Genomic_DNA"/>
</dbReference>
<evidence type="ECO:0000259" key="2">
    <source>
        <dbReference type="PROSITE" id="PS50249"/>
    </source>
</evidence>
<dbReference type="InterPro" id="IPR037518">
    <property type="entry name" value="MPN"/>
</dbReference>
<comment type="similarity">
    <text evidence="1">Belongs to the EMC8/EMC9 family.</text>
</comment>
<comment type="caution">
    <text evidence="3">The sequence shown here is derived from an EMBL/GenBank/DDBJ whole genome shotgun (WGS) entry which is preliminary data.</text>
</comment>
<dbReference type="Proteomes" id="UP001162162">
    <property type="component" value="Unassembled WGS sequence"/>
</dbReference>
<dbReference type="PANTHER" id="PTHR12941:SF10">
    <property type="entry name" value="ER MEMBRANE PROTEIN COMPLEX SUBUNIT 8_9 HOMOLOG"/>
    <property type="match status" value="1"/>
</dbReference>
<dbReference type="AlphaFoldDB" id="A0AAV8YPC3"/>
<evidence type="ECO:0000313" key="3">
    <source>
        <dbReference type="EMBL" id="KAJ8953361.1"/>
    </source>
</evidence>
<dbReference type="PANTHER" id="PTHR12941">
    <property type="entry name" value="ER MEMBRANE PROTEIN COMPLEX"/>
    <property type="match status" value="1"/>
</dbReference>
<dbReference type="PROSITE" id="PS50249">
    <property type="entry name" value="MPN"/>
    <property type="match status" value="1"/>
</dbReference>
<keyword evidence="4" id="KW-1185">Reference proteome</keyword>